<sequence>MTKRMLITDLHVERCESMNMILLVFAMFFSNDVWAVYGIITPRETTCIECDATQVRTLVTTTSGIPTNTVIPTASPVPTTQPTKQLRTGLKVGIGIAVGLLGVVLILIIFESCFLRHRRQQKALQRAVDEVERGADKENEERIVESQERMVLESRVSIVVEDEFDSEEEERGRHGLSLARRH</sequence>
<reference evidence="3" key="1">
    <citation type="journal article" date="2020" name="Stud. Mycol.">
        <title>101 Dothideomycetes genomes: a test case for predicting lifestyles and emergence of pathogens.</title>
        <authorList>
            <person name="Haridas S."/>
            <person name="Albert R."/>
            <person name="Binder M."/>
            <person name="Bloem J."/>
            <person name="Labutti K."/>
            <person name="Salamov A."/>
            <person name="Andreopoulos B."/>
            <person name="Baker S."/>
            <person name="Barry K."/>
            <person name="Bills G."/>
            <person name="Bluhm B."/>
            <person name="Cannon C."/>
            <person name="Castanera R."/>
            <person name="Culley D."/>
            <person name="Daum C."/>
            <person name="Ezra D."/>
            <person name="Gonzalez J."/>
            <person name="Henrissat B."/>
            <person name="Kuo A."/>
            <person name="Liang C."/>
            <person name="Lipzen A."/>
            <person name="Lutzoni F."/>
            <person name="Magnuson J."/>
            <person name="Mondo S."/>
            <person name="Nolan M."/>
            <person name="Ohm R."/>
            <person name="Pangilinan J."/>
            <person name="Park H.-J."/>
            <person name="Ramirez L."/>
            <person name="Alfaro M."/>
            <person name="Sun H."/>
            <person name="Tritt A."/>
            <person name="Yoshinaga Y."/>
            <person name="Zwiers L.-H."/>
            <person name="Turgeon B."/>
            <person name="Goodwin S."/>
            <person name="Spatafora J."/>
            <person name="Crous P."/>
            <person name="Grigoriev I."/>
        </authorList>
    </citation>
    <scope>NUCLEOTIDE SEQUENCE</scope>
    <source>
        <strain evidence="3">CBS 473.64</strain>
    </source>
</reference>
<organism evidence="3 4">
    <name type="scientific">Massarina eburnea CBS 473.64</name>
    <dbReference type="NCBI Taxonomy" id="1395130"/>
    <lineage>
        <taxon>Eukaryota</taxon>
        <taxon>Fungi</taxon>
        <taxon>Dikarya</taxon>
        <taxon>Ascomycota</taxon>
        <taxon>Pezizomycotina</taxon>
        <taxon>Dothideomycetes</taxon>
        <taxon>Pleosporomycetidae</taxon>
        <taxon>Pleosporales</taxon>
        <taxon>Massarineae</taxon>
        <taxon>Massarinaceae</taxon>
        <taxon>Massarina</taxon>
    </lineage>
</organism>
<keyword evidence="2" id="KW-0812">Transmembrane</keyword>
<accession>A0A6A6RVI3</accession>
<feature type="region of interest" description="Disordered" evidence="1">
    <location>
        <begin position="163"/>
        <end position="182"/>
    </location>
</feature>
<dbReference type="AlphaFoldDB" id="A0A6A6RVI3"/>
<dbReference type="EMBL" id="MU006787">
    <property type="protein sequence ID" value="KAF2639175.1"/>
    <property type="molecule type" value="Genomic_DNA"/>
</dbReference>
<feature type="transmembrane region" description="Helical" evidence="2">
    <location>
        <begin position="92"/>
        <end position="115"/>
    </location>
</feature>
<proteinExistence type="predicted"/>
<dbReference type="OrthoDB" id="3799930at2759"/>
<evidence type="ECO:0000256" key="2">
    <source>
        <dbReference type="SAM" id="Phobius"/>
    </source>
</evidence>
<evidence type="ECO:0000313" key="4">
    <source>
        <dbReference type="Proteomes" id="UP000799753"/>
    </source>
</evidence>
<keyword evidence="2" id="KW-1133">Transmembrane helix</keyword>
<evidence type="ECO:0000256" key="1">
    <source>
        <dbReference type="SAM" id="MobiDB-lite"/>
    </source>
</evidence>
<feature type="transmembrane region" description="Helical" evidence="2">
    <location>
        <begin position="21"/>
        <end position="40"/>
    </location>
</feature>
<evidence type="ECO:0000313" key="3">
    <source>
        <dbReference type="EMBL" id="KAF2639175.1"/>
    </source>
</evidence>
<dbReference type="Proteomes" id="UP000799753">
    <property type="component" value="Unassembled WGS sequence"/>
</dbReference>
<keyword evidence="2" id="KW-0472">Membrane</keyword>
<name>A0A6A6RVI3_9PLEO</name>
<keyword evidence="4" id="KW-1185">Reference proteome</keyword>
<protein>
    <submittedName>
        <fullName evidence="3">Uncharacterized protein</fullName>
    </submittedName>
</protein>
<gene>
    <name evidence="3" type="ORF">P280DRAFT_508320</name>
</gene>